<evidence type="ECO:0000259" key="5">
    <source>
        <dbReference type="Pfam" id="PF17678"/>
    </source>
</evidence>
<feature type="domain" description="Glycosyl hydrolase family 92" evidence="4">
    <location>
        <begin position="291"/>
        <end position="750"/>
    </location>
</feature>
<dbReference type="InterPro" id="IPR050883">
    <property type="entry name" value="PNGase"/>
</dbReference>
<organism evidence="6 7">
    <name type="scientific">Capnocytophaga felis</name>
    <dbReference type="NCBI Taxonomy" id="2267611"/>
    <lineage>
        <taxon>Bacteria</taxon>
        <taxon>Pseudomonadati</taxon>
        <taxon>Bacteroidota</taxon>
        <taxon>Flavobacteriia</taxon>
        <taxon>Flavobacteriales</taxon>
        <taxon>Flavobacteriaceae</taxon>
        <taxon>Capnocytophaga</taxon>
    </lineage>
</organism>
<dbReference type="Pfam" id="PF07971">
    <property type="entry name" value="Glyco_hydro_92"/>
    <property type="match status" value="1"/>
</dbReference>
<accession>A0A5M4B9S0</accession>
<proteinExistence type="predicted"/>
<dbReference type="InterPro" id="IPR012939">
    <property type="entry name" value="Glyco_hydro_92"/>
</dbReference>
<dbReference type="EMBL" id="BLBC01000009">
    <property type="protein sequence ID" value="GET46354.1"/>
    <property type="molecule type" value="Genomic_DNA"/>
</dbReference>
<dbReference type="GO" id="GO:0000224">
    <property type="term" value="F:peptide-N4-(N-acetyl-beta-glucosaminyl)asparagine amidase activity"/>
    <property type="evidence" value="ECO:0007669"/>
    <property type="project" value="TreeGrafter"/>
</dbReference>
<comment type="caution">
    <text evidence="6">The sequence shown here is derived from an EMBL/GenBank/DDBJ whole genome shotgun (WGS) entry which is preliminary data.</text>
</comment>
<dbReference type="Gene3D" id="2.70.98.10">
    <property type="match status" value="1"/>
</dbReference>
<dbReference type="Gene3D" id="1.20.1610.10">
    <property type="entry name" value="alpha-1,2-mannosidases domains"/>
    <property type="match status" value="1"/>
</dbReference>
<dbReference type="FunFam" id="1.20.1050.60:FF:000001">
    <property type="entry name" value="Putative alpha-1,2-mannosidase"/>
    <property type="match status" value="1"/>
</dbReference>
<dbReference type="PANTHER" id="PTHR12143">
    <property type="entry name" value="PEPTIDE N-GLYCANASE PNGASE -RELATED"/>
    <property type="match status" value="1"/>
</dbReference>
<evidence type="ECO:0000259" key="4">
    <source>
        <dbReference type="Pfam" id="PF07971"/>
    </source>
</evidence>
<comment type="cofactor">
    <cofactor evidence="1">
        <name>Ca(2+)</name>
        <dbReference type="ChEBI" id="CHEBI:29108"/>
    </cofactor>
</comment>
<comment type="subunit">
    <text evidence="2">Monomer.</text>
</comment>
<dbReference type="GO" id="GO:0005829">
    <property type="term" value="C:cytosol"/>
    <property type="evidence" value="ECO:0007669"/>
    <property type="project" value="TreeGrafter"/>
</dbReference>
<dbReference type="GO" id="GO:0006516">
    <property type="term" value="P:glycoprotein catabolic process"/>
    <property type="evidence" value="ECO:0007669"/>
    <property type="project" value="TreeGrafter"/>
</dbReference>
<keyword evidence="3" id="KW-0106">Calcium</keyword>
<sequence>MNYILKYESFLLPLLHKNNIMRTVFFLFVILFISCQRTENQSTEIIPDEKLTDFVNPFIGTDGPGNTYPGATVPFGMVQLSPDIGIPGWDRIAGYFYQDSIITGFSHTHLSGTGAGDLYDILVMPTNSRFSERIKENSYKPFSKFSHDREDATAGYYTVDLLSYGIKAELTSTERVGIHRYTFPKDEYTKINIDLGFAMNWDAPTDTHINVVNNTTIEGYRKSTGWAKDQRIYFVMEFSKPFSGYVLFNDEKKTTNPTTGKNTRVELLYNTEENEQIVIKTALSTANLEGAYASMKAETDDFDFDKYRKQANEAWEKELQKVRIVSDDRDKKTIFYTMLYQSMLCPTLLSDPNGNYKGADNQIRKAEGFRRYDTFSLWDTFRATHPLFTITQPERTNDFIQSLLAHYQETGRLPVWSMQGNETNMMIGYHAVPVVVDAYFKGFSMNPELAYKACKESAMVDERQIDLYKKLGYVPTDGHHENWSVSKTVEYAYGDWCIAMFAKALGKTSDYEYFLKRSESWGNHYDEKSTFLRPKDSEGKFVSHFIPKEYTPYFCESNAWHYFWFVPQNIPALVRRIGGKERFEQKLDSMFTYYPLPEDKLPIFSTGMIGQYAHGNEPSHHVGFLYNYVVKPSKTQEITQRILKSQYKNKPDGHCGNEDCGQMSAWFVFSSLGFYPVNPAQGVYLFGNPYFKQAKIQLAEGKTFEIKANNFSEQNKYIKAIYLNGEPYKKLYIRHKDILKGGVLTFEMSDVPNDEVLGKYELPEVNTVY</sequence>
<dbReference type="Pfam" id="PF17678">
    <property type="entry name" value="Glyco_hydro_92N"/>
    <property type="match status" value="1"/>
</dbReference>
<gene>
    <name evidence="6" type="ORF">RCZ01_16560</name>
</gene>
<dbReference type="SUPFAM" id="SSF48208">
    <property type="entry name" value="Six-hairpin glycosidases"/>
    <property type="match status" value="1"/>
</dbReference>
<evidence type="ECO:0000313" key="6">
    <source>
        <dbReference type="EMBL" id="GET46354.1"/>
    </source>
</evidence>
<dbReference type="InterPro" id="IPR005887">
    <property type="entry name" value="GH92_a_mannosidase_put"/>
</dbReference>
<name>A0A5M4B9S0_9FLAO</name>
<evidence type="ECO:0000256" key="1">
    <source>
        <dbReference type="ARBA" id="ARBA00001913"/>
    </source>
</evidence>
<dbReference type="Proteomes" id="UP000398217">
    <property type="component" value="Unassembled WGS sequence"/>
</dbReference>
<dbReference type="Gene3D" id="3.30.2080.10">
    <property type="entry name" value="GH92 mannosidase domain"/>
    <property type="match status" value="1"/>
</dbReference>
<dbReference type="PANTHER" id="PTHR12143:SF39">
    <property type="entry name" value="SECRETED PROTEIN"/>
    <property type="match status" value="1"/>
</dbReference>
<dbReference type="InterPro" id="IPR041371">
    <property type="entry name" value="GH92_N"/>
</dbReference>
<evidence type="ECO:0000313" key="7">
    <source>
        <dbReference type="Proteomes" id="UP000398217"/>
    </source>
</evidence>
<feature type="domain" description="Glycosyl hydrolase family 92 N-terminal" evidence="5">
    <location>
        <begin position="54"/>
        <end position="284"/>
    </location>
</feature>
<dbReference type="FunFam" id="3.30.2080.10:FF:000001">
    <property type="entry name" value="Alpha-1,2-mannosidase subfamily"/>
    <property type="match status" value="1"/>
</dbReference>
<evidence type="ECO:0000256" key="2">
    <source>
        <dbReference type="ARBA" id="ARBA00011245"/>
    </source>
</evidence>
<dbReference type="AlphaFoldDB" id="A0A5M4B9S0"/>
<dbReference type="GO" id="GO:0030246">
    <property type="term" value="F:carbohydrate binding"/>
    <property type="evidence" value="ECO:0007669"/>
    <property type="project" value="InterPro"/>
</dbReference>
<reference evidence="7" key="1">
    <citation type="journal article" date="2020" name="Int. J. Syst. Evol. Microbiol.">
        <title>Capnocytophaga felis sp. nov. isolated from the feline oral cavity.</title>
        <authorList>
            <person name="Suzuki M."/>
            <person name="Umeda K."/>
            <person name="Kimura M."/>
            <person name="Imaoka K."/>
            <person name="Morikawa S."/>
            <person name="Maeda K."/>
        </authorList>
    </citation>
    <scope>NUCLEOTIDE SEQUENCE [LARGE SCALE GENOMIC DNA]</scope>
    <source>
        <strain evidence="7">KC07070</strain>
    </source>
</reference>
<dbReference type="Gene3D" id="1.20.1050.60">
    <property type="entry name" value="alpha-1,2-mannosidase"/>
    <property type="match status" value="1"/>
</dbReference>
<dbReference type="GO" id="GO:0005975">
    <property type="term" value="P:carbohydrate metabolic process"/>
    <property type="evidence" value="ECO:0007669"/>
    <property type="project" value="InterPro"/>
</dbReference>
<dbReference type="InterPro" id="IPR008928">
    <property type="entry name" value="6-hairpin_glycosidase_sf"/>
</dbReference>
<dbReference type="InterPro" id="IPR014718">
    <property type="entry name" value="GH-type_carb-bd"/>
</dbReference>
<dbReference type="PROSITE" id="PS51257">
    <property type="entry name" value="PROKAR_LIPOPROTEIN"/>
    <property type="match status" value="1"/>
</dbReference>
<dbReference type="NCBIfam" id="TIGR01180">
    <property type="entry name" value="aman2_put"/>
    <property type="match status" value="1"/>
</dbReference>
<protein>
    <submittedName>
        <fullName evidence="6">Alpha-1 2-mannosidase</fullName>
    </submittedName>
</protein>
<evidence type="ECO:0000256" key="3">
    <source>
        <dbReference type="ARBA" id="ARBA00022837"/>
    </source>
</evidence>
<keyword evidence="7" id="KW-1185">Reference proteome</keyword>